<gene>
    <name evidence="2" type="ORF">RS81_00584</name>
</gene>
<dbReference type="GO" id="GO:0051536">
    <property type="term" value="F:iron-sulfur cluster binding"/>
    <property type="evidence" value="ECO:0007669"/>
    <property type="project" value="InterPro"/>
</dbReference>
<evidence type="ECO:0000313" key="3">
    <source>
        <dbReference type="Proteomes" id="UP000033956"/>
    </source>
</evidence>
<dbReference type="STRING" id="92835.RS81_00584"/>
<keyword evidence="3" id="KW-1185">Reference proteome</keyword>
<name>A0A0M2HBM5_9MICO</name>
<reference evidence="2 3" key="1">
    <citation type="submission" date="2015-02" db="EMBL/GenBank/DDBJ databases">
        <title>Draft genome sequences of ten Microbacterium spp. with emphasis on heavy metal contaminated environments.</title>
        <authorList>
            <person name="Corretto E."/>
        </authorList>
    </citation>
    <scope>NUCLEOTIDE SEQUENCE [LARGE SCALE GENOMIC DNA]</scope>
    <source>
        <strain evidence="2 3">DSM 12510</strain>
    </source>
</reference>
<dbReference type="SUPFAM" id="SSF54292">
    <property type="entry name" value="2Fe-2S ferredoxin-like"/>
    <property type="match status" value="1"/>
</dbReference>
<dbReference type="Pfam" id="PF00111">
    <property type="entry name" value="Fer2"/>
    <property type="match status" value="1"/>
</dbReference>
<dbReference type="Gene3D" id="3.10.20.30">
    <property type="match status" value="1"/>
</dbReference>
<dbReference type="PATRIC" id="fig|92835.4.peg.601"/>
<dbReference type="Proteomes" id="UP000033956">
    <property type="component" value="Unassembled WGS sequence"/>
</dbReference>
<proteinExistence type="predicted"/>
<evidence type="ECO:0000313" key="2">
    <source>
        <dbReference type="EMBL" id="KJL44011.1"/>
    </source>
</evidence>
<dbReference type="PROSITE" id="PS51085">
    <property type="entry name" value="2FE2S_FER_2"/>
    <property type="match status" value="1"/>
</dbReference>
<dbReference type="InterPro" id="IPR036010">
    <property type="entry name" value="2Fe-2S_ferredoxin-like_sf"/>
</dbReference>
<dbReference type="AlphaFoldDB" id="A0A0M2HBM5"/>
<sequence>MNRTKRGWGTDTMPRVRIMPADVELEVNPGESVAEAAWRQGWVWPTQCWGQADCLSCFTRIVDGEQDAVPAEDLELDAIRLKMTGKMRTDGQVRLACQLRCTGTALVLEKRGFRREIPEDNNMLTAEAEPSRA</sequence>
<accession>A0A0M2HBM5</accession>
<comment type="caution">
    <text evidence="2">The sequence shown here is derived from an EMBL/GenBank/DDBJ whole genome shotgun (WGS) entry which is preliminary data.</text>
</comment>
<dbReference type="EMBL" id="JYIZ01000033">
    <property type="protein sequence ID" value="KJL44011.1"/>
    <property type="molecule type" value="Genomic_DNA"/>
</dbReference>
<organism evidence="2 3">
    <name type="scientific">Microbacterium terrae</name>
    <dbReference type="NCBI Taxonomy" id="69369"/>
    <lineage>
        <taxon>Bacteria</taxon>
        <taxon>Bacillati</taxon>
        <taxon>Actinomycetota</taxon>
        <taxon>Actinomycetes</taxon>
        <taxon>Micrococcales</taxon>
        <taxon>Microbacteriaceae</taxon>
        <taxon>Microbacterium</taxon>
    </lineage>
</organism>
<feature type="domain" description="2Fe-2S ferredoxin-type" evidence="1">
    <location>
        <begin position="14"/>
        <end position="114"/>
    </location>
</feature>
<dbReference type="InterPro" id="IPR001041">
    <property type="entry name" value="2Fe-2S_ferredoxin-type"/>
</dbReference>
<protein>
    <submittedName>
        <fullName evidence="2">2Fe-2S iron-sulfur cluster binding domain protein</fullName>
    </submittedName>
</protein>
<evidence type="ECO:0000259" key="1">
    <source>
        <dbReference type="PROSITE" id="PS51085"/>
    </source>
</evidence>
<dbReference type="InterPro" id="IPR012675">
    <property type="entry name" value="Beta-grasp_dom_sf"/>
</dbReference>